<dbReference type="PANTHER" id="PTHR23150:SF19">
    <property type="entry name" value="FORMYLGLYCINE-GENERATING ENZYME"/>
    <property type="match status" value="1"/>
</dbReference>
<evidence type="ECO:0000256" key="1">
    <source>
        <dbReference type="SAM" id="MobiDB-lite"/>
    </source>
</evidence>
<dbReference type="EMBL" id="ANNX02000048">
    <property type="protein sequence ID" value="KYC35888.1"/>
    <property type="molecule type" value="Genomic_DNA"/>
</dbReference>
<evidence type="ECO:0000313" key="4">
    <source>
        <dbReference type="Proteomes" id="UP000076925"/>
    </source>
</evidence>
<dbReference type="Proteomes" id="UP000076925">
    <property type="component" value="Unassembled WGS sequence"/>
</dbReference>
<reference evidence="3 4" key="1">
    <citation type="journal article" date="2013" name="Genome Biol. Evol.">
        <title>Genomes of Stigonematalean cyanobacteria (subsection V) and the evolution of oxygenic photosynthesis from prokaryotes to plastids.</title>
        <authorList>
            <person name="Dagan T."/>
            <person name="Roettger M."/>
            <person name="Stucken K."/>
            <person name="Landan G."/>
            <person name="Koch R."/>
            <person name="Major P."/>
            <person name="Gould S.B."/>
            <person name="Goremykin V.V."/>
            <person name="Rippka R."/>
            <person name="Tandeau de Marsac N."/>
            <person name="Gugger M."/>
            <person name="Lockhart P.J."/>
            <person name="Allen J.F."/>
            <person name="Brune I."/>
            <person name="Maus I."/>
            <person name="Puhler A."/>
            <person name="Martin W.F."/>
        </authorList>
    </citation>
    <scope>NUCLEOTIDE SEQUENCE [LARGE SCALE GENOMIC DNA]</scope>
    <source>
        <strain evidence="3 4">PCC 7110</strain>
    </source>
</reference>
<organism evidence="3 4">
    <name type="scientific">Scytonema hofmannii PCC 7110</name>
    <dbReference type="NCBI Taxonomy" id="128403"/>
    <lineage>
        <taxon>Bacteria</taxon>
        <taxon>Bacillati</taxon>
        <taxon>Cyanobacteriota</taxon>
        <taxon>Cyanophyceae</taxon>
        <taxon>Nostocales</taxon>
        <taxon>Scytonemataceae</taxon>
        <taxon>Scytonema</taxon>
    </lineage>
</organism>
<dbReference type="SUPFAM" id="SSF56436">
    <property type="entry name" value="C-type lectin-like"/>
    <property type="match status" value="1"/>
</dbReference>
<keyword evidence="4" id="KW-1185">Reference proteome</keyword>
<feature type="compositionally biased region" description="Low complexity" evidence="1">
    <location>
        <begin position="249"/>
        <end position="263"/>
    </location>
</feature>
<dbReference type="Pfam" id="PF03781">
    <property type="entry name" value="FGE-sulfatase"/>
    <property type="match status" value="2"/>
</dbReference>
<accession>A0A139WTX3</accession>
<feature type="domain" description="Sulfatase-modifying factor enzyme-like" evidence="2">
    <location>
        <begin position="278"/>
        <end position="379"/>
    </location>
</feature>
<dbReference type="STRING" id="128403.WA1_48620"/>
<feature type="domain" description="Sulfatase-modifying factor enzyme-like" evidence="2">
    <location>
        <begin position="80"/>
        <end position="224"/>
    </location>
</feature>
<protein>
    <recommendedName>
        <fullName evidence="2">Sulfatase-modifying factor enzyme-like domain-containing protein</fullName>
    </recommendedName>
</protein>
<feature type="region of interest" description="Disordered" evidence="1">
    <location>
        <begin position="228"/>
        <end position="275"/>
    </location>
</feature>
<name>A0A139WTX3_9CYAN</name>
<sequence length="383" mass="42364">MKFWSRRRVLQLLSFTSYGFSTALFTRTIFPLRGLAKTNSIVTLPFQFESVAVNSQGQEIHSIGHAKRFIEILGSDEILEMVAIPSGTFEMGSSETEIGRDENEGPTHAVTVDAFSIGRYPITQSQWQSVAALPKIKRFLDPNPSAFKGDNNPVERICWYDAVEFCARLSKQTGRTYRLPTEAEWEYACRAGTTTSFHFGENLTTVLANYNGHAIRNFKKTHSTEIDEMLSQGSSSSPSGGSPSGGNPSGCPSGCPSGRNPSGQSGFNSSGNMGDVSSLKQNKQVIYRQQTTSVGSFQVANAFGLSDMHGLVWEWCADHWHDNYEGSDAKGRAWLSDNEYQFRVMRGGAWSTFFDRCRAASRSKGGLYDQSYNIGFRVVCELT</sequence>
<dbReference type="InterPro" id="IPR016187">
    <property type="entry name" value="CTDL_fold"/>
</dbReference>
<dbReference type="GO" id="GO:0120147">
    <property type="term" value="F:formylglycine-generating oxidase activity"/>
    <property type="evidence" value="ECO:0007669"/>
    <property type="project" value="TreeGrafter"/>
</dbReference>
<dbReference type="InterPro" id="IPR042095">
    <property type="entry name" value="SUMF_sf"/>
</dbReference>
<dbReference type="PANTHER" id="PTHR23150">
    <property type="entry name" value="SULFATASE MODIFYING FACTOR 1, 2"/>
    <property type="match status" value="1"/>
</dbReference>
<dbReference type="InterPro" id="IPR005532">
    <property type="entry name" value="SUMF_dom"/>
</dbReference>
<dbReference type="Gene3D" id="3.90.1580.10">
    <property type="entry name" value="paralog of FGE (formylglycine-generating enzyme)"/>
    <property type="match status" value="1"/>
</dbReference>
<dbReference type="AlphaFoldDB" id="A0A139WTX3"/>
<evidence type="ECO:0000313" key="3">
    <source>
        <dbReference type="EMBL" id="KYC35888.1"/>
    </source>
</evidence>
<evidence type="ECO:0000259" key="2">
    <source>
        <dbReference type="Pfam" id="PF03781"/>
    </source>
</evidence>
<dbReference type="RefSeq" id="WP_017742377.1">
    <property type="nucleotide sequence ID" value="NZ_KQ976354.1"/>
</dbReference>
<proteinExistence type="predicted"/>
<comment type="caution">
    <text evidence="3">The sequence shown here is derived from an EMBL/GenBank/DDBJ whole genome shotgun (WGS) entry which is preliminary data.</text>
</comment>
<gene>
    <name evidence="3" type="ORF">WA1_48620</name>
</gene>
<dbReference type="InterPro" id="IPR051043">
    <property type="entry name" value="Sulfatase_Mod_Factor_Kinase"/>
</dbReference>